<organism evidence="2 3">
    <name type="scientific">Kwoniella heveanensis BCC8398</name>
    <dbReference type="NCBI Taxonomy" id="1296120"/>
    <lineage>
        <taxon>Eukaryota</taxon>
        <taxon>Fungi</taxon>
        <taxon>Dikarya</taxon>
        <taxon>Basidiomycota</taxon>
        <taxon>Agaricomycotina</taxon>
        <taxon>Tremellomycetes</taxon>
        <taxon>Tremellales</taxon>
        <taxon>Cryptococcaceae</taxon>
        <taxon>Kwoniella</taxon>
    </lineage>
</organism>
<evidence type="ECO:0000313" key="2">
    <source>
        <dbReference type="EMBL" id="OCF37076.1"/>
    </source>
</evidence>
<feature type="compositionally biased region" description="Low complexity" evidence="1">
    <location>
        <begin position="29"/>
        <end position="45"/>
    </location>
</feature>
<keyword evidence="3" id="KW-1185">Reference proteome</keyword>
<dbReference type="AlphaFoldDB" id="A0A1B9H1B8"/>
<proteinExistence type="predicted"/>
<dbReference type="EMBL" id="KI669493">
    <property type="protein sequence ID" value="OCF37076.1"/>
    <property type="molecule type" value="Genomic_DNA"/>
</dbReference>
<gene>
    <name evidence="2" type="ORF">I316_00981</name>
</gene>
<name>A0A1B9H1B8_9TREE</name>
<evidence type="ECO:0000256" key="1">
    <source>
        <dbReference type="SAM" id="MobiDB-lite"/>
    </source>
</evidence>
<reference evidence="3" key="2">
    <citation type="submission" date="2013-12" db="EMBL/GenBank/DDBJ databases">
        <title>Evolution of pathogenesis and genome organization in the Tremellales.</title>
        <authorList>
            <person name="Cuomo C."/>
            <person name="Litvintseva A."/>
            <person name="Heitman J."/>
            <person name="Chen Y."/>
            <person name="Sun S."/>
            <person name="Springer D."/>
            <person name="Dromer F."/>
            <person name="Young S."/>
            <person name="Zeng Q."/>
            <person name="Chapman S."/>
            <person name="Gujja S."/>
            <person name="Saif S."/>
            <person name="Birren B."/>
        </authorList>
    </citation>
    <scope>NUCLEOTIDE SEQUENCE [LARGE SCALE GENOMIC DNA]</scope>
    <source>
        <strain evidence="3">BCC8398</strain>
    </source>
</reference>
<feature type="region of interest" description="Disordered" evidence="1">
    <location>
        <begin position="76"/>
        <end position="97"/>
    </location>
</feature>
<reference evidence="2 3" key="1">
    <citation type="submission" date="2013-07" db="EMBL/GenBank/DDBJ databases">
        <title>The Genome Sequence of Cryptococcus heveanensis BCC8398.</title>
        <authorList>
            <consortium name="The Broad Institute Genome Sequencing Platform"/>
            <person name="Cuomo C."/>
            <person name="Litvintseva A."/>
            <person name="Chen Y."/>
            <person name="Heitman J."/>
            <person name="Sun S."/>
            <person name="Springer D."/>
            <person name="Dromer F."/>
            <person name="Young S.K."/>
            <person name="Zeng Q."/>
            <person name="Gargeya S."/>
            <person name="Fitzgerald M."/>
            <person name="Abouelleil A."/>
            <person name="Alvarado L."/>
            <person name="Berlin A.M."/>
            <person name="Chapman S.B."/>
            <person name="Dewar J."/>
            <person name="Goldberg J."/>
            <person name="Griggs A."/>
            <person name="Gujja S."/>
            <person name="Hansen M."/>
            <person name="Howarth C."/>
            <person name="Imamovic A."/>
            <person name="Larimer J."/>
            <person name="McCowan C."/>
            <person name="Murphy C."/>
            <person name="Pearson M."/>
            <person name="Priest M."/>
            <person name="Roberts A."/>
            <person name="Saif S."/>
            <person name="Shea T."/>
            <person name="Sykes S."/>
            <person name="Wortman J."/>
            <person name="Nusbaum C."/>
            <person name="Birren B."/>
        </authorList>
    </citation>
    <scope>NUCLEOTIDE SEQUENCE [LARGE SCALE GENOMIC DNA]</scope>
    <source>
        <strain evidence="2 3">BCC8398</strain>
    </source>
</reference>
<feature type="compositionally biased region" description="Polar residues" evidence="1">
    <location>
        <begin position="76"/>
        <end position="90"/>
    </location>
</feature>
<dbReference type="Proteomes" id="UP000092666">
    <property type="component" value="Unassembled WGS sequence"/>
</dbReference>
<feature type="region of interest" description="Disordered" evidence="1">
    <location>
        <begin position="139"/>
        <end position="164"/>
    </location>
</feature>
<accession>A0A1B9H1B8</accession>
<feature type="compositionally biased region" description="Gly residues" evidence="1">
    <location>
        <begin position="155"/>
        <end position="164"/>
    </location>
</feature>
<protein>
    <submittedName>
        <fullName evidence="2">Uncharacterized protein</fullName>
    </submittedName>
</protein>
<feature type="region of interest" description="Disordered" evidence="1">
    <location>
        <begin position="22"/>
        <end position="57"/>
    </location>
</feature>
<evidence type="ECO:0000313" key="3">
    <source>
        <dbReference type="Proteomes" id="UP000092666"/>
    </source>
</evidence>
<sequence>MSEQPDSTTSSAYGKLKRTLHECFGGTPTTTSTASASATASADSAQPAWKLSQKDRDSVQVASKIQTLPTTAKETLQRFSAGDSTLLTNEGRSRMEETRSMLKTATSHDKMDPSPFAKYTYAEKQASTATQDLLCDVISGTNQTASHPSEPAGPQGDGGGTSAL</sequence>